<keyword evidence="4" id="KW-1185">Reference proteome</keyword>
<dbReference type="PANTHER" id="PTHR11102:SF160">
    <property type="entry name" value="ERAD-ASSOCIATED E3 UBIQUITIN-PROTEIN LIGASE COMPONENT HRD3"/>
    <property type="match status" value="1"/>
</dbReference>
<evidence type="ECO:0000313" key="3">
    <source>
        <dbReference type="EMBL" id="EJU02159.1"/>
    </source>
</evidence>
<dbReference type="Gene3D" id="1.25.40.10">
    <property type="entry name" value="Tetratricopeptide repeat domain"/>
    <property type="match status" value="1"/>
</dbReference>
<proteinExistence type="inferred from homology"/>
<dbReference type="Proteomes" id="UP000030653">
    <property type="component" value="Unassembled WGS sequence"/>
</dbReference>
<name>M5G082_DACPD</name>
<dbReference type="HOGENOM" id="CLU_444820_0_0_1"/>
<dbReference type="SUPFAM" id="SSF81901">
    <property type="entry name" value="HCP-like"/>
    <property type="match status" value="1"/>
</dbReference>
<evidence type="ECO:0000256" key="2">
    <source>
        <dbReference type="SAM" id="MobiDB-lite"/>
    </source>
</evidence>
<comment type="similarity">
    <text evidence="1">Belongs to the sel-1 family.</text>
</comment>
<accession>M5G082</accession>
<evidence type="ECO:0008006" key="5">
    <source>
        <dbReference type="Google" id="ProtNLM"/>
    </source>
</evidence>
<feature type="region of interest" description="Disordered" evidence="2">
    <location>
        <begin position="91"/>
        <end position="133"/>
    </location>
</feature>
<dbReference type="GeneID" id="63692699"/>
<feature type="region of interest" description="Disordered" evidence="2">
    <location>
        <begin position="24"/>
        <end position="43"/>
    </location>
</feature>
<dbReference type="PANTHER" id="PTHR11102">
    <property type="entry name" value="SEL-1-LIKE PROTEIN"/>
    <property type="match status" value="1"/>
</dbReference>
<dbReference type="InterPro" id="IPR006597">
    <property type="entry name" value="Sel1-like"/>
</dbReference>
<gene>
    <name evidence="3" type="ORF">DACRYDRAFT_99886</name>
</gene>
<evidence type="ECO:0000313" key="4">
    <source>
        <dbReference type="Proteomes" id="UP000030653"/>
    </source>
</evidence>
<dbReference type="InterPro" id="IPR011990">
    <property type="entry name" value="TPR-like_helical_dom_sf"/>
</dbReference>
<reference evidence="3 4" key="1">
    <citation type="journal article" date="2012" name="Science">
        <title>The Paleozoic origin of enzymatic lignin decomposition reconstructed from 31 fungal genomes.</title>
        <authorList>
            <person name="Floudas D."/>
            <person name="Binder M."/>
            <person name="Riley R."/>
            <person name="Barry K."/>
            <person name="Blanchette R.A."/>
            <person name="Henrissat B."/>
            <person name="Martinez A.T."/>
            <person name="Otillar R."/>
            <person name="Spatafora J.W."/>
            <person name="Yadav J.S."/>
            <person name="Aerts A."/>
            <person name="Benoit I."/>
            <person name="Boyd A."/>
            <person name="Carlson A."/>
            <person name="Copeland A."/>
            <person name="Coutinho P.M."/>
            <person name="de Vries R.P."/>
            <person name="Ferreira P."/>
            <person name="Findley K."/>
            <person name="Foster B."/>
            <person name="Gaskell J."/>
            <person name="Glotzer D."/>
            <person name="Gorecki P."/>
            <person name="Heitman J."/>
            <person name="Hesse C."/>
            <person name="Hori C."/>
            <person name="Igarashi K."/>
            <person name="Jurgens J.A."/>
            <person name="Kallen N."/>
            <person name="Kersten P."/>
            <person name="Kohler A."/>
            <person name="Kuees U."/>
            <person name="Kumar T.K.A."/>
            <person name="Kuo A."/>
            <person name="LaButti K."/>
            <person name="Larrondo L.F."/>
            <person name="Lindquist E."/>
            <person name="Ling A."/>
            <person name="Lombard V."/>
            <person name="Lucas S."/>
            <person name="Lundell T."/>
            <person name="Martin R."/>
            <person name="McLaughlin D.J."/>
            <person name="Morgenstern I."/>
            <person name="Morin E."/>
            <person name="Murat C."/>
            <person name="Nagy L.G."/>
            <person name="Nolan M."/>
            <person name="Ohm R.A."/>
            <person name="Patyshakuliyeva A."/>
            <person name="Rokas A."/>
            <person name="Ruiz-Duenas F.J."/>
            <person name="Sabat G."/>
            <person name="Salamov A."/>
            <person name="Samejima M."/>
            <person name="Schmutz J."/>
            <person name="Slot J.C."/>
            <person name="St John F."/>
            <person name="Stenlid J."/>
            <person name="Sun H."/>
            <person name="Sun S."/>
            <person name="Syed K."/>
            <person name="Tsang A."/>
            <person name="Wiebenga A."/>
            <person name="Young D."/>
            <person name="Pisabarro A."/>
            <person name="Eastwood D.C."/>
            <person name="Martin F."/>
            <person name="Cullen D."/>
            <person name="Grigoriev I.V."/>
            <person name="Hibbett D.S."/>
        </authorList>
    </citation>
    <scope>NUCLEOTIDE SEQUENCE [LARGE SCALE GENOMIC DNA]</scope>
    <source>
        <strain evidence="3 4">DJM-731 SS1</strain>
    </source>
</reference>
<organism evidence="3 4">
    <name type="scientific">Dacryopinax primogenitus (strain DJM 731)</name>
    <name type="common">Brown rot fungus</name>
    <dbReference type="NCBI Taxonomy" id="1858805"/>
    <lineage>
        <taxon>Eukaryota</taxon>
        <taxon>Fungi</taxon>
        <taxon>Dikarya</taxon>
        <taxon>Basidiomycota</taxon>
        <taxon>Agaricomycotina</taxon>
        <taxon>Dacrymycetes</taxon>
        <taxon>Dacrymycetales</taxon>
        <taxon>Dacrymycetaceae</taxon>
        <taxon>Dacryopinax</taxon>
    </lineage>
</organism>
<dbReference type="OrthoDB" id="2425131at2759"/>
<dbReference type="EMBL" id="JH795862">
    <property type="protein sequence ID" value="EJU02159.1"/>
    <property type="molecule type" value="Genomic_DNA"/>
</dbReference>
<dbReference type="RefSeq" id="XP_040629056.1">
    <property type="nucleotide sequence ID" value="XM_040777637.1"/>
</dbReference>
<evidence type="ECO:0000256" key="1">
    <source>
        <dbReference type="ARBA" id="ARBA00038101"/>
    </source>
</evidence>
<protein>
    <recommendedName>
        <fullName evidence="5">HCP-like protein</fullName>
    </recommendedName>
</protein>
<sequence length="614" mass="68817">MHRCLLCSAHARLITRQMHSSVGRLSSSPGAMATAGAPTVNPRAAHKRAARAAMRPQVMREGSLFDPGPDVAHEKLEFVFPAFESENPAEVAVPQSETDAVVPHPTPSINPTPEVLDDTSEPPPAEEPPDEYGGASEAVYEKLIHTLGETTVKNLLALMPSDVVRELSEMCIYASLDQLIDWCQYNVFGYLREEPKSLAHGMFTLSTLIIPTTGVSTSIRHRLRMAGRIDINKLYTAQTNSKPPVNVQLWNNANDEDIAEEATSRLDIDYYKLRLEHGDYKAQIGMAFLEETAIRQKLKEGKYVQEDLDEARQRLVHYLESAVEHNFAGAAFKLGQLYEEGIVLPQDAGKMVHFYEQAIVLGNLAGAVRLAELYQSRGKYLSNGNVPILPLDRAKAIFYHEISARRFAASAAAAGIAYFRRPSASFREHTLSFGVKPDDARAAFYLGLASDQGSWVSRRHLADMLILDRTDVPEEKRDDTARRQSKRVRQLEYAVNLLENIPDDSNRSNVSFLVGLKQARELANTLLQKAMAGERAMDFDPMELTQWRPWRSSTHALKVLAREQNNRQGRNKYEDRLTPPETRDFQVMMDKRRDMELSDLLSLVKEKNSGANGS</sequence>
<dbReference type="InterPro" id="IPR050767">
    <property type="entry name" value="Sel1_AlgK"/>
</dbReference>
<dbReference type="SMART" id="SM00671">
    <property type="entry name" value="SEL1"/>
    <property type="match status" value="2"/>
</dbReference>
<dbReference type="AlphaFoldDB" id="M5G082"/>